<evidence type="ECO:0000313" key="2">
    <source>
        <dbReference type="EMBL" id="KAG6456468.1"/>
    </source>
</evidence>
<accession>A0A922CSR7</accession>
<organism evidence="2 3">
    <name type="scientific">Manduca sexta</name>
    <name type="common">Tobacco hawkmoth</name>
    <name type="synonym">Tobacco hornworm</name>
    <dbReference type="NCBI Taxonomy" id="7130"/>
    <lineage>
        <taxon>Eukaryota</taxon>
        <taxon>Metazoa</taxon>
        <taxon>Ecdysozoa</taxon>
        <taxon>Arthropoda</taxon>
        <taxon>Hexapoda</taxon>
        <taxon>Insecta</taxon>
        <taxon>Pterygota</taxon>
        <taxon>Neoptera</taxon>
        <taxon>Endopterygota</taxon>
        <taxon>Lepidoptera</taxon>
        <taxon>Glossata</taxon>
        <taxon>Ditrysia</taxon>
        <taxon>Bombycoidea</taxon>
        <taxon>Sphingidae</taxon>
        <taxon>Sphinginae</taxon>
        <taxon>Sphingini</taxon>
        <taxon>Manduca</taxon>
    </lineage>
</organism>
<evidence type="ECO:0000256" key="1">
    <source>
        <dbReference type="SAM" id="MobiDB-lite"/>
    </source>
</evidence>
<comment type="caution">
    <text evidence="2">The sequence shown here is derived from an EMBL/GenBank/DDBJ whole genome shotgun (WGS) entry which is preliminary data.</text>
</comment>
<protein>
    <submittedName>
        <fullName evidence="2">Uncharacterized protein</fullName>
    </submittedName>
</protein>
<reference evidence="2" key="2">
    <citation type="submission" date="2020-12" db="EMBL/GenBank/DDBJ databases">
        <authorList>
            <person name="Kanost M."/>
        </authorList>
    </citation>
    <scope>NUCLEOTIDE SEQUENCE</scope>
</reference>
<dbReference type="AlphaFoldDB" id="A0A922CSR7"/>
<feature type="compositionally biased region" description="Basic residues" evidence="1">
    <location>
        <begin position="219"/>
        <end position="243"/>
    </location>
</feature>
<feature type="compositionally biased region" description="Pro residues" evidence="1">
    <location>
        <begin position="65"/>
        <end position="75"/>
    </location>
</feature>
<feature type="region of interest" description="Disordered" evidence="1">
    <location>
        <begin position="60"/>
        <end position="152"/>
    </location>
</feature>
<proteinExistence type="predicted"/>
<evidence type="ECO:0000313" key="3">
    <source>
        <dbReference type="Proteomes" id="UP000791440"/>
    </source>
</evidence>
<sequence>MPTLSIYIPPAKYAKMRNDEAGSGSDGAEGSTSEGAGWVSAASAHYVDVEGADWTLPEEAFPLRSAPPPAPPPHAPHAQHALHAAHHAAQHAAQHDDKDHATGRSGAGGVSPGGSSSPGSGSSGSGSNGTGASASTAPPNLDHNANSYHGMHMEEGELGPLSVREHEARPVLEPAPLLAAALRLHADLGDVQTAAAVMLVLHEYRSLTTLSPRAGARAAARRRAPSARGPRRRADRRRRHARAARVQERPVPVHRRGRAGALAARLHRVPSAAQALEYCY</sequence>
<dbReference type="Proteomes" id="UP000791440">
    <property type="component" value="Unassembled WGS sequence"/>
</dbReference>
<gene>
    <name evidence="2" type="ORF">O3G_MSEX009742</name>
</gene>
<feature type="region of interest" description="Disordered" evidence="1">
    <location>
        <begin position="15"/>
        <end position="36"/>
    </location>
</feature>
<feature type="region of interest" description="Disordered" evidence="1">
    <location>
        <begin position="212"/>
        <end position="256"/>
    </location>
</feature>
<reference evidence="2" key="1">
    <citation type="journal article" date="2016" name="Insect Biochem. Mol. Biol.">
        <title>Multifaceted biological insights from a draft genome sequence of the tobacco hornworm moth, Manduca sexta.</title>
        <authorList>
            <person name="Kanost M.R."/>
            <person name="Arrese E.L."/>
            <person name="Cao X."/>
            <person name="Chen Y.R."/>
            <person name="Chellapilla S."/>
            <person name="Goldsmith M.R."/>
            <person name="Grosse-Wilde E."/>
            <person name="Heckel D.G."/>
            <person name="Herndon N."/>
            <person name="Jiang H."/>
            <person name="Papanicolaou A."/>
            <person name="Qu J."/>
            <person name="Soulages J.L."/>
            <person name="Vogel H."/>
            <person name="Walters J."/>
            <person name="Waterhouse R.M."/>
            <person name="Ahn S.J."/>
            <person name="Almeida F.C."/>
            <person name="An C."/>
            <person name="Aqrawi P."/>
            <person name="Bretschneider A."/>
            <person name="Bryant W.B."/>
            <person name="Bucks S."/>
            <person name="Chao H."/>
            <person name="Chevignon G."/>
            <person name="Christen J.M."/>
            <person name="Clarke D.F."/>
            <person name="Dittmer N.T."/>
            <person name="Ferguson L.C.F."/>
            <person name="Garavelou S."/>
            <person name="Gordon K.H.J."/>
            <person name="Gunaratna R.T."/>
            <person name="Han Y."/>
            <person name="Hauser F."/>
            <person name="He Y."/>
            <person name="Heidel-Fischer H."/>
            <person name="Hirsh A."/>
            <person name="Hu Y."/>
            <person name="Jiang H."/>
            <person name="Kalra D."/>
            <person name="Klinner C."/>
            <person name="Konig C."/>
            <person name="Kovar C."/>
            <person name="Kroll A.R."/>
            <person name="Kuwar S.S."/>
            <person name="Lee S.L."/>
            <person name="Lehman R."/>
            <person name="Li K."/>
            <person name="Li Z."/>
            <person name="Liang H."/>
            <person name="Lovelace S."/>
            <person name="Lu Z."/>
            <person name="Mansfield J.H."/>
            <person name="McCulloch K.J."/>
            <person name="Mathew T."/>
            <person name="Morton B."/>
            <person name="Muzny D.M."/>
            <person name="Neunemann D."/>
            <person name="Ongeri F."/>
            <person name="Pauchet Y."/>
            <person name="Pu L.L."/>
            <person name="Pyrousis I."/>
            <person name="Rao X.J."/>
            <person name="Redding A."/>
            <person name="Roesel C."/>
            <person name="Sanchez-Gracia A."/>
            <person name="Schaack S."/>
            <person name="Shukla A."/>
            <person name="Tetreau G."/>
            <person name="Wang Y."/>
            <person name="Xiong G.H."/>
            <person name="Traut W."/>
            <person name="Walsh T.K."/>
            <person name="Worley K.C."/>
            <person name="Wu D."/>
            <person name="Wu W."/>
            <person name="Wu Y.Q."/>
            <person name="Zhang X."/>
            <person name="Zou Z."/>
            <person name="Zucker H."/>
            <person name="Briscoe A.D."/>
            <person name="Burmester T."/>
            <person name="Clem R.J."/>
            <person name="Feyereisen R."/>
            <person name="Grimmelikhuijzen C.J.P."/>
            <person name="Hamodrakas S.J."/>
            <person name="Hansson B.S."/>
            <person name="Huguet E."/>
            <person name="Jermiin L.S."/>
            <person name="Lan Q."/>
            <person name="Lehman H.K."/>
            <person name="Lorenzen M."/>
            <person name="Merzendorfer H."/>
            <person name="Michalopoulos I."/>
            <person name="Morton D.B."/>
            <person name="Muthukrishnan S."/>
            <person name="Oakeshott J.G."/>
            <person name="Palmer W."/>
            <person name="Park Y."/>
            <person name="Passarelli A.L."/>
            <person name="Rozas J."/>
            <person name="Schwartz L.M."/>
            <person name="Smith W."/>
            <person name="Southgate A."/>
            <person name="Vilcinskas A."/>
            <person name="Vogt R."/>
            <person name="Wang P."/>
            <person name="Werren J."/>
            <person name="Yu X.Q."/>
            <person name="Zhou J.J."/>
            <person name="Brown S.J."/>
            <person name="Scherer S.E."/>
            <person name="Richards S."/>
            <person name="Blissard G.W."/>
        </authorList>
    </citation>
    <scope>NUCLEOTIDE SEQUENCE</scope>
</reference>
<dbReference type="EMBL" id="JH668513">
    <property type="protein sequence ID" value="KAG6456468.1"/>
    <property type="molecule type" value="Genomic_DNA"/>
</dbReference>
<keyword evidence="3" id="KW-1185">Reference proteome</keyword>
<feature type="compositionally biased region" description="Low complexity" evidence="1">
    <location>
        <begin position="21"/>
        <end position="36"/>
    </location>
</feature>
<feature type="compositionally biased region" description="Basic and acidic residues" evidence="1">
    <location>
        <begin position="93"/>
        <end position="102"/>
    </location>
</feature>
<name>A0A922CSR7_MANSE</name>